<evidence type="ECO:0000256" key="2">
    <source>
        <dbReference type="ARBA" id="ARBA00006171"/>
    </source>
</evidence>
<evidence type="ECO:0000256" key="1">
    <source>
        <dbReference type="ARBA" id="ARBA00001946"/>
    </source>
</evidence>
<dbReference type="InParanoid" id="T1EN36"/>
<dbReference type="CTD" id="20197986"/>
<dbReference type="PANTHER" id="PTHR18901">
    <property type="entry name" value="2-DEOXYGLUCOSE-6-PHOSPHATE PHOSPHATASE 2"/>
    <property type="match status" value="1"/>
</dbReference>
<dbReference type="AlphaFoldDB" id="T1EN36"/>
<keyword evidence="4" id="KW-0378">Hydrolase</keyword>
<gene>
    <name evidence="10" type="primary">20197986</name>
    <name evidence="9" type="ORF">HELRODRAFT_158659</name>
</gene>
<dbReference type="KEGG" id="hro:HELRODRAFT_158659"/>
<reference evidence="11" key="1">
    <citation type="submission" date="2012-12" db="EMBL/GenBank/DDBJ databases">
        <authorList>
            <person name="Hellsten U."/>
            <person name="Grimwood J."/>
            <person name="Chapman J.A."/>
            <person name="Shapiro H."/>
            <person name="Aerts A."/>
            <person name="Otillar R.P."/>
            <person name="Terry A.Y."/>
            <person name="Boore J.L."/>
            <person name="Simakov O."/>
            <person name="Marletaz F."/>
            <person name="Cho S.-J."/>
            <person name="Edsinger-Gonzales E."/>
            <person name="Havlak P."/>
            <person name="Kuo D.-H."/>
            <person name="Larsson T."/>
            <person name="Lv J."/>
            <person name="Arendt D."/>
            <person name="Savage R."/>
            <person name="Osoegawa K."/>
            <person name="de Jong P."/>
            <person name="Lindberg D.R."/>
            <person name="Seaver E.C."/>
            <person name="Weisblat D.A."/>
            <person name="Putnam N.H."/>
            <person name="Grigoriev I.V."/>
            <person name="Rokhsar D.S."/>
        </authorList>
    </citation>
    <scope>NUCLEOTIDE SEQUENCE</scope>
</reference>
<dbReference type="Gene3D" id="1.10.150.240">
    <property type="entry name" value="Putative phosphatase, domain 2"/>
    <property type="match status" value="1"/>
</dbReference>
<dbReference type="FunFam" id="3.40.50.1000:FF:000055">
    <property type="entry name" value="Haloacid dehalogenase-like hydrolase family protein"/>
    <property type="match status" value="1"/>
</dbReference>
<dbReference type="GeneID" id="20197986"/>
<dbReference type="STRING" id="6412.T1EN36"/>
<dbReference type="InterPro" id="IPR036412">
    <property type="entry name" value="HAD-like_sf"/>
</dbReference>
<dbReference type="Pfam" id="PF13419">
    <property type="entry name" value="HAD_2"/>
    <property type="match status" value="1"/>
</dbReference>
<evidence type="ECO:0000256" key="3">
    <source>
        <dbReference type="ARBA" id="ARBA00022723"/>
    </source>
</evidence>
<dbReference type="EC" id="3.1.3.96" evidence="7"/>
<dbReference type="RefSeq" id="XP_009008915.1">
    <property type="nucleotide sequence ID" value="XM_009010667.1"/>
</dbReference>
<dbReference type="FunFam" id="1.10.150.240:FF:000001">
    <property type="entry name" value="Haloacid dehalogenase-like hydrolase domain"/>
    <property type="match status" value="1"/>
</dbReference>
<dbReference type="EMBL" id="KB095811">
    <property type="protein sequence ID" value="ESO12195.1"/>
    <property type="molecule type" value="Genomic_DNA"/>
</dbReference>
<sequence length="231" mass="26051">MSGLNITHVIFDVDGVLLDTEHLYTEMLQSFASEFRKTFTINIKLKQMGRSNVEAAQIFIKELEIPITTDEYIQKMACLQKEYFPNVKLIPGVERIVEHLHKNNIPMAIATGSCQESFDTKTSKHKNFFNKYFSHVVLGSDPDLLYGKPAPDIYIKAAKMFVKPPKNPENVLIFEDAINGVQAGVAANMNVVWIPDLAITPADKIDIKQGSIFQLNSLNDFKPELFGLPVY</sequence>
<proteinExistence type="inferred from homology"/>
<evidence type="ECO:0000256" key="8">
    <source>
        <dbReference type="ARBA" id="ARBA00083904"/>
    </source>
</evidence>
<evidence type="ECO:0000313" key="10">
    <source>
        <dbReference type="EnsemblMetazoa" id="HelroP158659"/>
    </source>
</evidence>
<keyword evidence="11" id="KW-1185">Reference proteome</keyword>
<dbReference type="InterPro" id="IPR023198">
    <property type="entry name" value="PGP-like_dom2"/>
</dbReference>
<dbReference type="SFLD" id="SFLDG01129">
    <property type="entry name" value="C1.5:_HAD__Beta-PGM__Phosphata"/>
    <property type="match status" value="1"/>
</dbReference>
<dbReference type="EnsemblMetazoa" id="HelroT158659">
    <property type="protein sequence ID" value="HelroP158659"/>
    <property type="gene ID" value="HelroG158659"/>
</dbReference>
<dbReference type="HOGENOM" id="CLU_045011_13_0_1"/>
<comment type="similarity">
    <text evidence="2">Belongs to the HAD-like hydrolase superfamily. CbbY/CbbZ/Gph/YieH family.</text>
</comment>
<dbReference type="OrthoDB" id="40579at2759"/>
<keyword evidence="3" id="KW-0479">Metal-binding</keyword>
<dbReference type="InterPro" id="IPR041492">
    <property type="entry name" value="HAD_2"/>
</dbReference>
<dbReference type="PANTHER" id="PTHR18901:SF38">
    <property type="entry name" value="PSEUDOURIDINE-5'-PHOSPHATASE"/>
    <property type="match status" value="1"/>
</dbReference>
<dbReference type="FunCoup" id="T1EN36">
    <property type="interactions" value="390"/>
</dbReference>
<comment type="catalytic activity">
    <reaction evidence="6">
        <text>psi-UMP + H2O = pseudouridine + phosphate</text>
        <dbReference type="Rhea" id="RHEA:10944"/>
        <dbReference type="ChEBI" id="CHEBI:15377"/>
        <dbReference type="ChEBI" id="CHEBI:17802"/>
        <dbReference type="ChEBI" id="CHEBI:43474"/>
        <dbReference type="ChEBI" id="CHEBI:58380"/>
        <dbReference type="EC" id="3.1.3.96"/>
    </reaction>
</comment>
<dbReference type="NCBIfam" id="TIGR01509">
    <property type="entry name" value="HAD-SF-IA-v3"/>
    <property type="match status" value="1"/>
</dbReference>
<reference evidence="10" key="3">
    <citation type="submission" date="2015-06" db="UniProtKB">
        <authorList>
            <consortium name="EnsemblMetazoa"/>
        </authorList>
    </citation>
    <scope>IDENTIFICATION</scope>
</reference>
<evidence type="ECO:0000256" key="4">
    <source>
        <dbReference type="ARBA" id="ARBA00022801"/>
    </source>
</evidence>
<evidence type="ECO:0000313" key="9">
    <source>
        <dbReference type="EMBL" id="ESO12195.1"/>
    </source>
</evidence>
<name>T1EN36_HELRO</name>
<comment type="cofactor">
    <cofactor evidence="1">
        <name>Mg(2+)</name>
        <dbReference type="ChEBI" id="CHEBI:18420"/>
    </cofactor>
</comment>
<accession>T1EN36</accession>
<dbReference type="GO" id="GO:0046872">
    <property type="term" value="F:metal ion binding"/>
    <property type="evidence" value="ECO:0007669"/>
    <property type="project" value="UniProtKB-KW"/>
</dbReference>
<dbReference type="InterPro" id="IPR006439">
    <property type="entry name" value="HAD-SF_hydro_IA"/>
</dbReference>
<dbReference type="GO" id="GO:1990738">
    <property type="term" value="F:pseudouridine 5'-phosphatase activity"/>
    <property type="evidence" value="ECO:0007669"/>
    <property type="project" value="UniProtKB-EC"/>
</dbReference>
<organism evidence="10 11">
    <name type="scientific">Helobdella robusta</name>
    <name type="common">Californian leech</name>
    <dbReference type="NCBI Taxonomy" id="6412"/>
    <lineage>
        <taxon>Eukaryota</taxon>
        <taxon>Metazoa</taxon>
        <taxon>Spiralia</taxon>
        <taxon>Lophotrochozoa</taxon>
        <taxon>Annelida</taxon>
        <taxon>Clitellata</taxon>
        <taxon>Hirudinea</taxon>
        <taxon>Rhynchobdellida</taxon>
        <taxon>Glossiphoniidae</taxon>
        <taxon>Helobdella</taxon>
    </lineage>
</organism>
<dbReference type="Proteomes" id="UP000015101">
    <property type="component" value="Unassembled WGS sequence"/>
</dbReference>
<dbReference type="eggNOG" id="KOG2914">
    <property type="taxonomic scope" value="Eukaryota"/>
</dbReference>
<dbReference type="SUPFAM" id="SSF56784">
    <property type="entry name" value="HAD-like"/>
    <property type="match status" value="1"/>
</dbReference>
<dbReference type="Gene3D" id="3.40.50.1000">
    <property type="entry name" value="HAD superfamily/HAD-like"/>
    <property type="match status" value="1"/>
</dbReference>
<evidence type="ECO:0000256" key="6">
    <source>
        <dbReference type="ARBA" id="ARBA00052504"/>
    </source>
</evidence>
<dbReference type="GO" id="GO:0016791">
    <property type="term" value="F:phosphatase activity"/>
    <property type="evidence" value="ECO:0000318"/>
    <property type="project" value="GO_Central"/>
</dbReference>
<evidence type="ECO:0000313" key="11">
    <source>
        <dbReference type="Proteomes" id="UP000015101"/>
    </source>
</evidence>
<dbReference type="SFLD" id="SFLDS00003">
    <property type="entry name" value="Haloacid_Dehalogenase"/>
    <property type="match status" value="1"/>
</dbReference>
<evidence type="ECO:0000256" key="7">
    <source>
        <dbReference type="ARBA" id="ARBA00066578"/>
    </source>
</evidence>
<protein>
    <recommendedName>
        <fullName evidence="7">pseudouridine 5'-phosphatase</fullName>
        <ecNumber evidence="7">3.1.3.96</ecNumber>
    </recommendedName>
    <alternativeName>
        <fullName evidence="8">Pseudouridine-5'-monophosphatase</fullName>
    </alternativeName>
</protein>
<dbReference type="InterPro" id="IPR023214">
    <property type="entry name" value="HAD_sf"/>
</dbReference>
<dbReference type="OMA" id="YTWKERS"/>
<reference evidence="9 11" key="2">
    <citation type="journal article" date="2013" name="Nature">
        <title>Insights into bilaterian evolution from three spiralian genomes.</title>
        <authorList>
            <person name="Simakov O."/>
            <person name="Marletaz F."/>
            <person name="Cho S.J."/>
            <person name="Edsinger-Gonzales E."/>
            <person name="Havlak P."/>
            <person name="Hellsten U."/>
            <person name="Kuo D.H."/>
            <person name="Larsson T."/>
            <person name="Lv J."/>
            <person name="Arendt D."/>
            <person name="Savage R."/>
            <person name="Osoegawa K."/>
            <person name="de Jong P."/>
            <person name="Grimwood J."/>
            <person name="Chapman J.A."/>
            <person name="Shapiro H."/>
            <person name="Aerts A."/>
            <person name="Otillar R.P."/>
            <person name="Terry A.Y."/>
            <person name="Boore J.L."/>
            <person name="Grigoriev I.V."/>
            <person name="Lindberg D.R."/>
            <person name="Seaver E.C."/>
            <person name="Weisblat D.A."/>
            <person name="Putnam N.H."/>
            <person name="Rokhsar D.S."/>
        </authorList>
    </citation>
    <scope>NUCLEOTIDE SEQUENCE</scope>
</reference>
<keyword evidence="5" id="KW-0460">Magnesium</keyword>
<dbReference type="EMBL" id="AMQM01000098">
    <property type="status" value="NOT_ANNOTATED_CDS"/>
    <property type="molecule type" value="Genomic_DNA"/>
</dbReference>
<evidence type="ECO:0000256" key="5">
    <source>
        <dbReference type="ARBA" id="ARBA00022842"/>
    </source>
</evidence>